<organism evidence="5 6">
    <name type="scientific">Halioglobus maricola</name>
    <dbReference type="NCBI Taxonomy" id="2601894"/>
    <lineage>
        <taxon>Bacteria</taxon>
        <taxon>Pseudomonadati</taxon>
        <taxon>Pseudomonadota</taxon>
        <taxon>Gammaproteobacteria</taxon>
        <taxon>Cellvibrionales</taxon>
        <taxon>Halieaceae</taxon>
        <taxon>Halioglobus</taxon>
    </lineage>
</organism>
<dbReference type="AlphaFoldDB" id="A0A5P9NPC3"/>
<evidence type="ECO:0000313" key="6">
    <source>
        <dbReference type="Proteomes" id="UP000326287"/>
    </source>
</evidence>
<protein>
    <submittedName>
        <fullName evidence="5">Thermonuclease family protein</fullName>
    </submittedName>
</protein>
<evidence type="ECO:0000256" key="3">
    <source>
        <dbReference type="ARBA" id="ARBA00022801"/>
    </source>
</evidence>
<keyword evidence="3" id="KW-0378">Hydrolase</keyword>
<name>A0A5P9NPC3_9GAMM</name>
<dbReference type="KEGG" id="halc:EY643_18605"/>
<dbReference type="SMART" id="SM00318">
    <property type="entry name" value="SNc"/>
    <property type="match status" value="1"/>
</dbReference>
<gene>
    <name evidence="5" type="ORF">EY643_18605</name>
</gene>
<dbReference type="EMBL" id="CP036422">
    <property type="protein sequence ID" value="QFU77519.1"/>
    <property type="molecule type" value="Genomic_DNA"/>
</dbReference>
<dbReference type="Proteomes" id="UP000326287">
    <property type="component" value="Chromosome"/>
</dbReference>
<sequence length="298" mass="32292">MAAVAPRKAKAQNVLHPVASQAADQEKRRFHASLALFLCLSLSGCDLSGYAAAPAPAPASSSAACSARDSASLRKVAVEHVHDGDTLRLRGGDRLRLVGVNTPELGRQGRADEPLAEDARRALQALTSSGHVWLEQGAEPRDRHGRLLAYAFNADGESLSAELLRRGMGFHVAISPNTDYAECLAAAESLARSASAGVWAESQFDSRPVRDLRSGQGGFALIRDEVTRVSFKDNGWWVQLGGKLGVKIRSRDQASFSRHELMALEGREVEVRGWIIPMDGDWWMLNLGHSTMLDPGQY</sequence>
<dbReference type="PANTHER" id="PTHR12302:SF3">
    <property type="entry name" value="SERINE_THREONINE-PROTEIN KINASE 31"/>
    <property type="match status" value="1"/>
</dbReference>
<evidence type="ECO:0000256" key="2">
    <source>
        <dbReference type="ARBA" id="ARBA00022759"/>
    </source>
</evidence>
<reference evidence="5 6" key="1">
    <citation type="submission" date="2019-02" db="EMBL/GenBank/DDBJ databases">
        <authorList>
            <person name="Li S.-H."/>
        </authorList>
    </citation>
    <scope>NUCLEOTIDE SEQUENCE [LARGE SCALE GENOMIC DNA]</scope>
    <source>
        <strain evidence="5 6">IMCC14385</strain>
    </source>
</reference>
<evidence type="ECO:0000313" key="5">
    <source>
        <dbReference type="EMBL" id="QFU77519.1"/>
    </source>
</evidence>
<dbReference type="GO" id="GO:0004519">
    <property type="term" value="F:endonuclease activity"/>
    <property type="evidence" value="ECO:0007669"/>
    <property type="project" value="UniProtKB-KW"/>
</dbReference>
<evidence type="ECO:0000259" key="4">
    <source>
        <dbReference type="PROSITE" id="PS50830"/>
    </source>
</evidence>
<proteinExistence type="predicted"/>
<keyword evidence="2" id="KW-0255">Endonuclease</keyword>
<dbReference type="SUPFAM" id="SSF50199">
    <property type="entry name" value="Staphylococcal nuclease"/>
    <property type="match status" value="1"/>
</dbReference>
<accession>A0A5P9NPC3</accession>
<dbReference type="GO" id="GO:0016787">
    <property type="term" value="F:hydrolase activity"/>
    <property type="evidence" value="ECO:0007669"/>
    <property type="project" value="UniProtKB-KW"/>
</dbReference>
<dbReference type="Gene3D" id="2.40.50.90">
    <property type="match status" value="1"/>
</dbReference>
<dbReference type="PANTHER" id="PTHR12302">
    <property type="entry name" value="EBNA2 BINDING PROTEIN P100"/>
    <property type="match status" value="1"/>
</dbReference>
<dbReference type="InterPro" id="IPR016071">
    <property type="entry name" value="Staphylococal_nuclease_OB-fold"/>
</dbReference>
<evidence type="ECO:0000256" key="1">
    <source>
        <dbReference type="ARBA" id="ARBA00022722"/>
    </source>
</evidence>
<keyword evidence="6" id="KW-1185">Reference proteome</keyword>
<feature type="domain" description="TNase-like" evidence="4">
    <location>
        <begin position="72"/>
        <end position="201"/>
    </location>
</feature>
<dbReference type="Pfam" id="PF00565">
    <property type="entry name" value="SNase"/>
    <property type="match status" value="1"/>
</dbReference>
<dbReference type="InterPro" id="IPR035437">
    <property type="entry name" value="SNase_OB-fold_sf"/>
</dbReference>
<dbReference type="OrthoDB" id="6867997at2"/>
<keyword evidence="1" id="KW-0540">Nuclease</keyword>
<dbReference type="PROSITE" id="PS50830">
    <property type="entry name" value="TNASE_3"/>
    <property type="match status" value="1"/>
</dbReference>